<gene>
    <name evidence="13" type="ORF">E4Q08_11300</name>
</gene>
<sequence>MNPHQRHPATPLAMVLSLWRNRQLVIQMTRREVIGRYRGSIMGLAWSFFNPVLLLLVYTFVFSFVFKARWGIGADESRADFAILLFIGMIIHGVFSECVNRAPSLIVGNVSYVKKVVFPLQILPLVALGSALFHAGVSIVVLLVAKLIVHGSVPWTLVFLPMTLLPLLIGTLGIAWVLAALGVFIRDIGQITALLTTVLLFISPVFYPISSLPAQYQKILLLNPLTFVIEESRRIMFFGTVPDFQGFLLATGVSLLLSWAGFWWFQRTRKGFADVL</sequence>
<keyword evidence="3 11" id="KW-0813">Transport</keyword>
<organism evidence="13 14">
    <name type="scientific">Candidatus Accumulibacter contiguus</name>
    <dbReference type="NCBI Taxonomy" id="2954381"/>
    <lineage>
        <taxon>Bacteria</taxon>
        <taxon>Pseudomonadati</taxon>
        <taxon>Pseudomonadota</taxon>
        <taxon>Betaproteobacteria</taxon>
        <taxon>Candidatus Accumulibacter</taxon>
    </lineage>
</organism>
<dbReference type="Proteomes" id="UP000886469">
    <property type="component" value="Unassembled WGS sequence"/>
</dbReference>
<keyword evidence="4 11" id="KW-1003">Cell membrane</keyword>
<feature type="transmembrane region" description="Helical" evidence="11">
    <location>
        <begin position="120"/>
        <end position="144"/>
    </location>
</feature>
<evidence type="ECO:0000256" key="7">
    <source>
        <dbReference type="ARBA" id="ARBA00022903"/>
    </source>
</evidence>
<keyword evidence="14" id="KW-1185">Reference proteome</keyword>
<reference evidence="13" key="1">
    <citation type="submission" date="2019-03" db="EMBL/GenBank/DDBJ databases">
        <title>Metabolic reconstructions from genomes of highly enriched 'Candidatus Accumulibacter' and 'Candidatus Competibacter' bioreactor populations.</title>
        <authorList>
            <person name="Annavajhala M.K."/>
            <person name="Welles L."/>
            <person name="Abbas B."/>
            <person name="Sorokin D."/>
            <person name="Park H."/>
            <person name="Van Loosdrecht M."/>
            <person name="Chandran K."/>
        </authorList>
    </citation>
    <scope>NUCLEOTIDE SEQUENCE</scope>
    <source>
        <strain evidence="13">SBR_L</strain>
    </source>
</reference>
<dbReference type="RefSeq" id="WP_034914714.1">
    <property type="nucleotide sequence ID" value="NZ_JAZKUC010000001.1"/>
</dbReference>
<dbReference type="Pfam" id="PF01061">
    <property type="entry name" value="ABC2_membrane"/>
    <property type="match status" value="1"/>
</dbReference>
<dbReference type="EMBL" id="SPMX01000027">
    <property type="protein sequence ID" value="NMQ05811.1"/>
    <property type="molecule type" value="Genomic_DNA"/>
</dbReference>
<dbReference type="InterPro" id="IPR047817">
    <property type="entry name" value="ABC2_TM_bact-type"/>
</dbReference>
<dbReference type="InterPro" id="IPR013525">
    <property type="entry name" value="ABC2_TM"/>
</dbReference>
<accession>A0ABX1T9X6</accession>
<dbReference type="PANTHER" id="PTHR30413:SF10">
    <property type="entry name" value="CAPSULE POLYSACCHARIDE EXPORT INNER-MEMBRANE PROTEIN CTRC"/>
    <property type="match status" value="1"/>
</dbReference>
<feature type="transmembrane region" description="Helical" evidence="11">
    <location>
        <begin position="81"/>
        <end position="99"/>
    </location>
</feature>
<feature type="transmembrane region" description="Helical" evidence="11">
    <location>
        <begin position="244"/>
        <end position="265"/>
    </location>
</feature>
<keyword evidence="8 11" id="KW-1133">Transmembrane helix</keyword>
<dbReference type="PANTHER" id="PTHR30413">
    <property type="entry name" value="INNER MEMBRANE TRANSPORT PERMEASE"/>
    <property type="match status" value="1"/>
</dbReference>
<evidence type="ECO:0000256" key="8">
    <source>
        <dbReference type="ARBA" id="ARBA00022989"/>
    </source>
</evidence>
<evidence type="ECO:0000256" key="5">
    <source>
        <dbReference type="ARBA" id="ARBA00022597"/>
    </source>
</evidence>
<evidence type="ECO:0000313" key="14">
    <source>
        <dbReference type="Proteomes" id="UP000886469"/>
    </source>
</evidence>
<comment type="caution">
    <text evidence="13">The sequence shown here is derived from an EMBL/GenBank/DDBJ whole genome shotgun (WGS) entry which is preliminary data.</text>
</comment>
<protein>
    <recommendedName>
        <fullName evidence="11">Transport permease protein</fullName>
    </recommendedName>
</protein>
<evidence type="ECO:0000256" key="3">
    <source>
        <dbReference type="ARBA" id="ARBA00022448"/>
    </source>
</evidence>
<evidence type="ECO:0000256" key="9">
    <source>
        <dbReference type="ARBA" id="ARBA00023047"/>
    </source>
</evidence>
<keyword evidence="10 11" id="KW-0472">Membrane</keyword>
<evidence type="ECO:0000256" key="2">
    <source>
        <dbReference type="ARBA" id="ARBA00007783"/>
    </source>
</evidence>
<comment type="subcellular location">
    <subcellularLocation>
        <location evidence="11">Cell inner membrane</location>
        <topology evidence="11">Multi-pass membrane protein</topology>
    </subcellularLocation>
    <subcellularLocation>
        <location evidence="1">Cell membrane</location>
        <topology evidence="1">Multi-pass membrane protein</topology>
    </subcellularLocation>
</comment>
<proteinExistence type="inferred from homology"/>
<evidence type="ECO:0000256" key="1">
    <source>
        <dbReference type="ARBA" id="ARBA00004651"/>
    </source>
</evidence>
<evidence type="ECO:0000256" key="10">
    <source>
        <dbReference type="ARBA" id="ARBA00023136"/>
    </source>
</evidence>
<feature type="transmembrane region" description="Helical" evidence="11">
    <location>
        <begin position="164"/>
        <end position="184"/>
    </location>
</feature>
<keyword evidence="7" id="KW-0972">Capsule biogenesis/degradation</keyword>
<evidence type="ECO:0000256" key="6">
    <source>
        <dbReference type="ARBA" id="ARBA00022692"/>
    </source>
</evidence>
<evidence type="ECO:0000256" key="4">
    <source>
        <dbReference type="ARBA" id="ARBA00022475"/>
    </source>
</evidence>
<evidence type="ECO:0000259" key="12">
    <source>
        <dbReference type="PROSITE" id="PS51012"/>
    </source>
</evidence>
<comment type="similarity">
    <text evidence="2 11">Belongs to the ABC-2 integral membrane protein family.</text>
</comment>
<evidence type="ECO:0000313" key="13">
    <source>
        <dbReference type="EMBL" id="NMQ05811.1"/>
    </source>
</evidence>
<feature type="domain" description="ABC transmembrane type-2" evidence="12">
    <location>
        <begin position="42"/>
        <end position="268"/>
    </location>
</feature>
<name>A0ABX1T9X6_9PROT</name>
<keyword evidence="6 11" id="KW-0812">Transmembrane</keyword>
<keyword evidence="9" id="KW-0625">Polysaccharide transport</keyword>
<dbReference type="InterPro" id="IPR000412">
    <property type="entry name" value="ABC_2_transport"/>
</dbReference>
<evidence type="ECO:0000256" key="11">
    <source>
        <dbReference type="RuleBase" id="RU361157"/>
    </source>
</evidence>
<dbReference type="PROSITE" id="PS51012">
    <property type="entry name" value="ABC_TM2"/>
    <property type="match status" value="1"/>
</dbReference>
<feature type="transmembrane region" description="Helical" evidence="11">
    <location>
        <begin position="191"/>
        <end position="209"/>
    </location>
</feature>
<dbReference type="PRINTS" id="PR00164">
    <property type="entry name" value="ABC2TRNSPORT"/>
</dbReference>
<feature type="transmembrane region" description="Helical" evidence="11">
    <location>
        <begin position="40"/>
        <end position="61"/>
    </location>
</feature>
<keyword evidence="5" id="KW-0762">Sugar transport</keyword>